<name>A0A8X6NFT7_NEPPI</name>
<accession>A0A8X6NFT7</accession>
<dbReference type="EMBL" id="BMAW01103802">
    <property type="protein sequence ID" value="GFT11026.1"/>
    <property type="molecule type" value="Genomic_DNA"/>
</dbReference>
<sequence>LPSEKNNEILLAKQFSVLRVEESIDGVEMITTTEATNLEEPKISSVEKTVLTAVERETTATAAENLPVSIQSASETQNLSNTKKKKEYPSQLLMNTLTPQLLCKNQATSREVKF</sequence>
<gene>
    <name evidence="2" type="ORF">NPIL_73971</name>
</gene>
<dbReference type="Proteomes" id="UP000887013">
    <property type="component" value="Unassembled WGS sequence"/>
</dbReference>
<proteinExistence type="predicted"/>
<feature type="region of interest" description="Disordered" evidence="1">
    <location>
        <begin position="67"/>
        <end position="91"/>
    </location>
</feature>
<protein>
    <submittedName>
        <fullName evidence="2">Uncharacterized protein</fullName>
    </submittedName>
</protein>
<evidence type="ECO:0000256" key="1">
    <source>
        <dbReference type="SAM" id="MobiDB-lite"/>
    </source>
</evidence>
<keyword evidence="3" id="KW-1185">Reference proteome</keyword>
<evidence type="ECO:0000313" key="2">
    <source>
        <dbReference type="EMBL" id="GFT11026.1"/>
    </source>
</evidence>
<evidence type="ECO:0000313" key="3">
    <source>
        <dbReference type="Proteomes" id="UP000887013"/>
    </source>
</evidence>
<reference evidence="2" key="1">
    <citation type="submission" date="2020-08" db="EMBL/GenBank/DDBJ databases">
        <title>Multicomponent nature underlies the extraordinary mechanical properties of spider dragline silk.</title>
        <authorList>
            <person name="Kono N."/>
            <person name="Nakamura H."/>
            <person name="Mori M."/>
            <person name="Yoshida Y."/>
            <person name="Ohtoshi R."/>
            <person name="Malay A.D."/>
            <person name="Moran D.A.P."/>
            <person name="Tomita M."/>
            <person name="Numata K."/>
            <person name="Arakawa K."/>
        </authorList>
    </citation>
    <scope>NUCLEOTIDE SEQUENCE</scope>
</reference>
<comment type="caution">
    <text evidence="2">The sequence shown here is derived from an EMBL/GenBank/DDBJ whole genome shotgun (WGS) entry which is preliminary data.</text>
</comment>
<dbReference type="AlphaFoldDB" id="A0A8X6NFT7"/>
<organism evidence="2 3">
    <name type="scientific">Nephila pilipes</name>
    <name type="common">Giant wood spider</name>
    <name type="synonym">Nephila maculata</name>
    <dbReference type="NCBI Taxonomy" id="299642"/>
    <lineage>
        <taxon>Eukaryota</taxon>
        <taxon>Metazoa</taxon>
        <taxon>Ecdysozoa</taxon>
        <taxon>Arthropoda</taxon>
        <taxon>Chelicerata</taxon>
        <taxon>Arachnida</taxon>
        <taxon>Araneae</taxon>
        <taxon>Araneomorphae</taxon>
        <taxon>Entelegynae</taxon>
        <taxon>Araneoidea</taxon>
        <taxon>Nephilidae</taxon>
        <taxon>Nephila</taxon>
    </lineage>
</organism>
<feature type="non-terminal residue" evidence="2">
    <location>
        <position position="1"/>
    </location>
</feature>
<feature type="compositionally biased region" description="Polar residues" evidence="1">
    <location>
        <begin position="68"/>
        <end position="81"/>
    </location>
</feature>